<dbReference type="Pfam" id="PF02515">
    <property type="entry name" value="CoA_transf_3"/>
    <property type="match status" value="1"/>
</dbReference>
<dbReference type="PANTHER" id="PTHR48228:SF5">
    <property type="entry name" value="ALPHA-METHYLACYL-COA RACEMASE"/>
    <property type="match status" value="1"/>
</dbReference>
<dbReference type="AlphaFoldDB" id="A0A563E7W7"/>
<sequence length="297" mass="31059">MRASRVSDLPLADVRVVSLAINLPGPAAAARLCALGAHVTKIEPPNGDPLAFGAAAYYAQLVDGQDVVTLDLKDGAEREKLWTLLSQTDLLVTSSRPSALARLGLDWPTLHARAPQLCAVSIVGHPGEQAEVAGHDLTYQASVGTLQPPQMPAVLIADLAGAERAVADGLATLLQRASTGEGAHREVALSDVAESMAQPRVHGMTASGGFLGGGLPAYGIYPTAAGFIALAAIESHFWKNLTEQLGVEGSREDLEAAFSRRTADEWETWGREHGLPIAAVRGPQAPAADSTTQNDED</sequence>
<evidence type="ECO:0000313" key="2">
    <source>
        <dbReference type="EMBL" id="TWP38620.1"/>
    </source>
</evidence>
<dbReference type="PANTHER" id="PTHR48228">
    <property type="entry name" value="SUCCINYL-COA--D-CITRAMALATE COA-TRANSFERASE"/>
    <property type="match status" value="1"/>
</dbReference>
<keyword evidence="3" id="KW-1185">Reference proteome</keyword>
<protein>
    <submittedName>
        <fullName evidence="2">CoA transferase</fullName>
    </submittedName>
</protein>
<reference evidence="2 3" key="2">
    <citation type="submission" date="2019-08" db="EMBL/GenBank/DDBJ databases">
        <title>Jejuicoccus antrihumi gen. nov., sp. nov., a new member of the family Dermacoccaceae isolated from a cave.</title>
        <authorList>
            <person name="Schumann P."/>
            <person name="Kim I.S."/>
        </authorList>
    </citation>
    <scope>NUCLEOTIDE SEQUENCE [LARGE SCALE GENOMIC DNA]</scope>
    <source>
        <strain evidence="2 3">C5-26</strain>
    </source>
</reference>
<name>A0A563E7W7_9MICO</name>
<keyword evidence="2" id="KW-0808">Transferase</keyword>
<dbReference type="InterPro" id="IPR003673">
    <property type="entry name" value="CoA-Trfase_fam_III"/>
</dbReference>
<feature type="region of interest" description="Disordered" evidence="1">
    <location>
        <begin position="274"/>
        <end position="297"/>
    </location>
</feature>
<organism evidence="2 3">
    <name type="scientific">Leekyejoonella antrihumi</name>
    <dbReference type="NCBI Taxonomy" id="1660198"/>
    <lineage>
        <taxon>Bacteria</taxon>
        <taxon>Bacillati</taxon>
        <taxon>Actinomycetota</taxon>
        <taxon>Actinomycetes</taxon>
        <taxon>Micrococcales</taxon>
        <taxon>Dermacoccaceae</taxon>
        <taxon>Leekyejoonella</taxon>
    </lineage>
</organism>
<dbReference type="Proteomes" id="UP000320244">
    <property type="component" value="Unassembled WGS sequence"/>
</dbReference>
<dbReference type="OrthoDB" id="9797653at2"/>
<dbReference type="InterPro" id="IPR050509">
    <property type="entry name" value="CoA-transferase_III"/>
</dbReference>
<comment type="caution">
    <text evidence="2">The sequence shown here is derived from an EMBL/GenBank/DDBJ whole genome shotgun (WGS) entry which is preliminary data.</text>
</comment>
<gene>
    <name evidence="2" type="ORF">FGL98_02205</name>
</gene>
<dbReference type="GO" id="GO:0016740">
    <property type="term" value="F:transferase activity"/>
    <property type="evidence" value="ECO:0007669"/>
    <property type="project" value="UniProtKB-KW"/>
</dbReference>
<dbReference type="Gene3D" id="3.30.1540.10">
    <property type="entry name" value="formyl-coa transferase, domain 3"/>
    <property type="match status" value="1"/>
</dbReference>
<evidence type="ECO:0000313" key="3">
    <source>
        <dbReference type="Proteomes" id="UP000320244"/>
    </source>
</evidence>
<reference evidence="2 3" key="1">
    <citation type="submission" date="2019-05" db="EMBL/GenBank/DDBJ databases">
        <authorList>
            <person name="Lee S.D."/>
        </authorList>
    </citation>
    <scope>NUCLEOTIDE SEQUENCE [LARGE SCALE GENOMIC DNA]</scope>
    <source>
        <strain evidence="2 3">C5-26</strain>
    </source>
</reference>
<evidence type="ECO:0000256" key="1">
    <source>
        <dbReference type="SAM" id="MobiDB-lite"/>
    </source>
</evidence>
<dbReference type="EMBL" id="VCQV01000002">
    <property type="protein sequence ID" value="TWP38620.1"/>
    <property type="molecule type" value="Genomic_DNA"/>
</dbReference>
<proteinExistence type="predicted"/>
<dbReference type="SUPFAM" id="SSF89796">
    <property type="entry name" value="CoA-transferase family III (CaiB/BaiF)"/>
    <property type="match status" value="1"/>
</dbReference>
<dbReference type="InterPro" id="IPR023606">
    <property type="entry name" value="CoA-Trfase_III_dom_1_sf"/>
</dbReference>
<dbReference type="RefSeq" id="WP_146315023.1">
    <property type="nucleotide sequence ID" value="NZ_VCQV01000002.1"/>
</dbReference>
<dbReference type="InterPro" id="IPR044855">
    <property type="entry name" value="CoA-Trfase_III_dom3_sf"/>
</dbReference>
<dbReference type="Gene3D" id="3.40.50.10540">
    <property type="entry name" value="Crotonobetainyl-coa:carnitine coa-transferase, domain 1"/>
    <property type="match status" value="1"/>
</dbReference>
<accession>A0A563E7W7</accession>